<feature type="domain" description="Zn(2)-C6 fungal-type" evidence="5">
    <location>
        <begin position="4"/>
        <end position="32"/>
    </location>
</feature>
<keyword evidence="7" id="KW-1185">Reference proteome</keyword>
<keyword evidence="4" id="KW-0539">Nucleus</keyword>
<dbReference type="VEuPathDB" id="FungiDB:PMAA_022780"/>
<dbReference type="PhylomeDB" id="B6Q5C6"/>
<dbReference type="EMBL" id="DS995899">
    <property type="protein sequence ID" value="EEA27401.1"/>
    <property type="molecule type" value="Genomic_DNA"/>
</dbReference>
<dbReference type="CDD" id="cd00067">
    <property type="entry name" value="GAL4"/>
    <property type="match status" value="1"/>
</dbReference>
<dbReference type="PROSITE" id="PS00463">
    <property type="entry name" value="ZN2_CY6_FUNGAL_1"/>
    <property type="match status" value="1"/>
</dbReference>
<dbReference type="AlphaFoldDB" id="B6Q5C6"/>
<dbReference type="HOGENOM" id="CLU_020030_1_0_1"/>
<dbReference type="GO" id="GO:0003677">
    <property type="term" value="F:DNA binding"/>
    <property type="evidence" value="ECO:0007669"/>
    <property type="project" value="UniProtKB-KW"/>
</dbReference>
<evidence type="ECO:0000256" key="4">
    <source>
        <dbReference type="ARBA" id="ARBA00023242"/>
    </source>
</evidence>
<proteinExistence type="predicted"/>
<gene>
    <name evidence="6" type="ORF">PMAA_022780</name>
</gene>
<name>B6Q5C6_TALMQ</name>
<dbReference type="InterPro" id="IPR021858">
    <property type="entry name" value="Fun_TF"/>
</dbReference>
<dbReference type="OrthoDB" id="5380854at2759"/>
<sequence length="557" mass="62110">MSKGCYTCRRRRIVCDNGFPTCRKCQNAGKECLGYQKPLVWVKGGVASRGRMMGLSFDDVACPASGSSSPSMHSQQVLPFSLNEAGHQIHNGTLVRARSHPTESPMYSLVDPVFQDLNKTSRFYVDMFNRLSVHCLALYDAVKNPYRELIPYIHGSSVLADSLAAIGAIQFAYKSENHGQLLIAAAAGDEASLKAGMVVMKPRDTKTYEHFLRLKQSALHQLSTEVSHPMTRIDDRTVAAMFVLILLDVIESGYTSWMYHLEGAKNILRGRFSDNKLPSTDGIDAFIVDACLITEIMGSTLARPGVLSRPFYSPSMGSAMLKRLERTAWVGCPAYLLDVIFFVHAQRYSEPGETAEYSLSFLTPSGKATQAESPLAVLRHIDAFDADAWAEEMQSYLTLPDLSQRLALARAYKAAVYLYARRVLSRTTAFASDCALTDFSISALQSRKTVENDLIQNLLLIPPEDEHFKCLIWPTFIAGAECTSREQRSTTLRLLGLLWNGFYSLNLQNAACVLKVMWDKQDERMLATGVGEEEDADDEGFDWIQELDQSSTDWLFI</sequence>
<dbReference type="SUPFAM" id="SSF57701">
    <property type="entry name" value="Zn2/Cys6 DNA-binding domain"/>
    <property type="match status" value="1"/>
</dbReference>
<dbReference type="Gene3D" id="4.10.240.10">
    <property type="entry name" value="Zn(2)-C6 fungal-type DNA-binding domain"/>
    <property type="match status" value="1"/>
</dbReference>
<dbReference type="Pfam" id="PF00172">
    <property type="entry name" value="Zn_clus"/>
    <property type="match status" value="1"/>
</dbReference>
<protein>
    <submittedName>
        <fullName evidence="6">C6 finger domain protein Acr-2, putative</fullName>
    </submittedName>
</protein>
<evidence type="ECO:0000313" key="6">
    <source>
        <dbReference type="EMBL" id="EEA27401.1"/>
    </source>
</evidence>
<dbReference type="InterPro" id="IPR001138">
    <property type="entry name" value="Zn2Cys6_DnaBD"/>
</dbReference>
<keyword evidence="1" id="KW-0805">Transcription regulation</keyword>
<evidence type="ECO:0000256" key="2">
    <source>
        <dbReference type="ARBA" id="ARBA00023125"/>
    </source>
</evidence>
<evidence type="ECO:0000259" key="5">
    <source>
        <dbReference type="PROSITE" id="PS50048"/>
    </source>
</evidence>
<accession>B6Q5C6</accession>
<reference evidence="7" key="1">
    <citation type="journal article" date="2015" name="Genome Announc.">
        <title>Genome sequence of the AIDS-associated pathogen Penicillium marneffei (ATCC18224) and its near taxonomic relative Talaromyces stipitatus (ATCC10500).</title>
        <authorList>
            <person name="Nierman W.C."/>
            <person name="Fedorova-Abrams N.D."/>
            <person name="Andrianopoulos A."/>
        </authorList>
    </citation>
    <scope>NUCLEOTIDE SEQUENCE [LARGE SCALE GENOMIC DNA]</scope>
    <source>
        <strain evidence="7">ATCC 18224 / CBS 334.59 / QM 7333</strain>
    </source>
</reference>
<dbReference type="Proteomes" id="UP000001294">
    <property type="component" value="Unassembled WGS sequence"/>
</dbReference>
<dbReference type="InterPro" id="IPR053175">
    <property type="entry name" value="DHMBA_Reg_Transcription_Factor"/>
</dbReference>
<dbReference type="InterPro" id="IPR036864">
    <property type="entry name" value="Zn2-C6_fun-type_DNA-bd_sf"/>
</dbReference>
<dbReference type="PROSITE" id="PS50048">
    <property type="entry name" value="ZN2_CY6_FUNGAL_2"/>
    <property type="match status" value="1"/>
</dbReference>
<dbReference type="SMART" id="SM00066">
    <property type="entry name" value="GAL4"/>
    <property type="match status" value="1"/>
</dbReference>
<dbReference type="PANTHER" id="PTHR38791:SF11">
    <property type="entry name" value="ZN(II)2CYS6 TRANSCRIPTION FACTOR (EUROFUNG)"/>
    <property type="match status" value="1"/>
</dbReference>
<dbReference type="STRING" id="441960.B6Q5C6"/>
<dbReference type="Pfam" id="PF11951">
    <property type="entry name" value="Fungal_trans_2"/>
    <property type="match status" value="1"/>
</dbReference>
<dbReference type="GO" id="GO:0008270">
    <property type="term" value="F:zinc ion binding"/>
    <property type="evidence" value="ECO:0007669"/>
    <property type="project" value="InterPro"/>
</dbReference>
<organism evidence="6 7">
    <name type="scientific">Talaromyces marneffei (strain ATCC 18224 / CBS 334.59 / QM 7333)</name>
    <name type="common">Penicillium marneffei</name>
    <dbReference type="NCBI Taxonomy" id="441960"/>
    <lineage>
        <taxon>Eukaryota</taxon>
        <taxon>Fungi</taxon>
        <taxon>Dikarya</taxon>
        <taxon>Ascomycota</taxon>
        <taxon>Pezizomycotina</taxon>
        <taxon>Eurotiomycetes</taxon>
        <taxon>Eurotiomycetidae</taxon>
        <taxon>Eurotiales</taxon>
        <taxon>Trichocomaceae</taxon>
        <taxon>Talaromyces</taxon>
        <taxon>Talaromyces sect. Talaromyces</taxon>
    </lineage>
</organism>
<dbReference type="PANTHER" id="PTHR38791">
    <property type="entry name" value="ZN(II)2CYS6 TRANSCRIPTION FACTOR (EUROFUNG)-RELATED-RELATED"/>
    <property type="match status" value="1"/>
</dbReference>
<keyword evidence="3" id="KW-0804">Transcription</keyword>
<evidence type="ECO:0000256" key="3">
    <source>
        <dbReference type="ARBA" id="ARBA00023163"/>
    </source>
</evidence>
<evidence type="ECO:0000256" key="1">
    <source>
        <dbReference type="ARBA" id="ARBA00023015"/>
    </source>
</evidence>
<keyword evidence="2" id="KW-0238">DNA-binding</keyword>
<dbReference type="GO" id="GO:0000981">
    <property type="term" value="F:DNA-binding transcription factor activity, RNA polymerase II-specific"/>
    <property type="evidence" value="ECO:0007669"/>
    <property type="project" value="InterPro"/>
</dbReference>
<evidence type="ECO:0000313" key="7">
    <source>
        <dbReference type="Proteomes" id="UP000001294"/>
    </source>
</evidence>